<reference evidence="2 3" key="1">
    <citation type="submission" date="2021-01" db="EMBL/GenBank/DDBJ databases">
        <title>Streptomyces acididurans sp. nov., isolated from a peat swamp forest soil.</title>
        <authorList>
            <person name="Chantavorakit T."/>
            <person name="Duangmal K."/>
        </authorList>
    </citation>
    <scope>NUCLEOTIDE SEQUENCE [LARGE SCALE GENOMIC DNA]</scope>
    <source>
        <strain evidence="2 3">KK5PA1</strain>
    </source>
</reference>
<dbReference type="RefSeq" id="WP_205358608.1">
    <property type="nucleotide sequence ID" value="NZ_JADKYB010000010.1"/>
</dbReference>
<feature type="region of interest" description="Disordered" evidence="1">
    <location>
        <begin position="95"/>
        <end position="129"/>
    </location>
</feature>
<evidence type="ECO:0000256" key="1">
    <source>
        <dbReference type="SAM" id="MobiDB-lite"/>
    </source>
</evidence>
<name>A0ABS2TTT3_9ACTN</name>
<sequence>MPHCTDHTCADTENDVVRVLLAVAEHFTQILPTEVLDTEMLLVIISAEAYDACGRSVGRRTVELSRAAQAAAPQVAVGITRGEYALGLRREFAPAGREWTDDDNRPVIPRIPHPRREQPGAPQQNGAAR</sequence>
<evidence type="ECO:0000313" key="3">
    <source>
        <dbReference type="Proteomes" id="UP000749040"/>
    </source>
</evidence>
<gene>
    <name evidence="2" type="ORF">ITX44_19685</name>
</gene>
<comment type="caution">
    <text evidence="2">The sequence shown here is derived from an EMBL/GenBank/DDBJ whole genome shotgun (WGS) entry which is preliminary data.</text>
</comment>
<protein>
    <recommendedName>
        <fullName evidence="4">Transposase</fullName>
    </recommendedName>
</protein>
<dbReference type="Proteomes" id="UP000749040">
    <property type="component" value="Unassembled WGS sequence"/>
</dbReference>
<evidence type="ECO:0008006" key="4">
    <source>
        <dbReference type="Google" id="ProtNLM"/>
    </source>
</evidence>
<feature type="compositionally biased region" description="Basic and acidic residues" evidence="1">
    <location>
        <begin position="95"/>
        <end position="105"/>
    </location>
</feature>
<accession>A0ABS2TTT3</accession>
<keyword evidence="3" id="KW-1185">Reference proteome</keyword>
<evidence type="ECO:0000313" key="2">
    <source>
        <dbReference type="EMBL" id="MBM9506736.1"/>
    </source>
</evidence>
<proteinExistence type="predicted"/>
<organism evidence="2 3">
    <name type="scientific">Actinacidiphila acididurans</name>
    <dbReference type="NCBI Taxonomy" id="2784346"/>
    <lineage>
        <taxon>Bacteria</taxon>
        <taxon>Bacillati</taxon>
        <taxon>Actinomycetota</taxon>
        <taxon>Actinomycetes</taxon>
        <taxon>Kitasatosporales</taxon>
        <taxon>Streptomycetaceae</taxon>
        <taxon>Actinacidiphila</taxon>
    </lineage>
</organism>
<dbReference type="EMBL" id="JADKYB010000010">
    <property type="protein sequence ID" value="MBM9506736.1"/>
    <property type="molecule type" value="Genomic_DNA"/>
</dbReference>